<evidence type="ECO:0008006" key="5">
    <source>
        <dbReference type="Google" id="ProtNLM"/>
    </source>
</evidence>
<name>A0ABU8FT06_9BACI</name>
<gene>
    <name evidence="3" type="ORF">WAX78_06525</name>
</gene>
<dbReference type="EMBL" id="JBAWSV010000002">
    <property type="protein sequence ID" value="MEI4829104.1"/>
    <property type="molecule type" value="Genomic_DNA"/>
</dbReference>
<comment type="caution">
    <text evidence="3">The sequence shown here is derived from an EMBL/GenBank/DDBJ whole genome shotgun (WGS) entry which is preliminary data.</text>
</comment>
<feature type="signal peptide" evidence="2">
    <location>
        <begin position="1"/>
        <end position="23"/>
    </location>
</feature>
<organism evidence="3 4">
    <name type="scientific">Bacillus yunxiaonensis</name>
    <dbReference type="NCBI Taxonomy" id="3127665"/>
    <lineage>
        <taxon>Bacteria</taxon>
        <taxon>Bacillati</taxon>
        <taxon>Bacillota</taxon>
        <taxon>Bacilli</taxon>
        <taxon>Bacillales</taxon>
        <taxon>Bacillaceae</taxon>
        <taxon>Bacillus</taxon>
    </lineage>
</organism>
<dbReference type="Proteomes" id="UP001367922">
    <property type="component" value="Unassembled WGS sequence"/>
</dbReference>
<evidence type="ECO:0000256" key="2">
    <source>
        <dbReference type="SAM" id="SignalP"/>
    </source>
</evidence>
<accession>A0ABU8FT06</accession>
<dbReference type="RefSeq" id="WP_336481500.1">
    <property type="nucleotide sequence ID" value="NZ_JBAWSV010000002.1"/>
</dbReference>
<evidence type="ECO:0000313" key="3">
    <source>
        <dbReference type="EMBL" id="MEI4829104.1"/>
    </source>
</evidence>
<protein>
    <recommendedName>
        <fullName evidence="5">DUF4829 domain-containing protein</fullName>
    </recommendedName>
</protein>
<keyword evidence="4" id="KW-1185">Reference proteome</keyword>
<keyword evidence="2" id="KW-0732">Signal</keyword>
<feature type="chain" id="PRO_5045687720" description="DUF4829 domain-containing protein" evidence="2">
    <location>
        <begin position="24"/>
        <end position="184"/>
    </location>
</feature>
<evidence type="ECO:0000256" key="1">
    <source>
        <dbReference type="SAM" id="MobiDB-lite"/>
    </source>
</evidence>
<reference evidence="3 4" key="1">
    <citation type="submission" date="2024-01" db="EMBL/GenBank/DDBJ databases">
        <title>Seven novel Bacillus-like species.</title>
        <authorList>
            <person name="Liu G."/>
        </authorList>
    </citation>
    <scope>NUCLEOTIDE SEQUENCE [LARGE SCALE GENOMIC DNA]</scope>
    <source>
        <strain evidence="3 4">FJAT-53711</strain>
    </source>
</reference>
<evidence type="ECO:0000313" key="4">
    <source>
        <dbReference type="Proteomes" id="UP001367922"/>
    </source>
</evidence>
<proteinExistence type="predicted"/>
<sequence length="184" mass="21074">MKRIVSFGIIGICLLCYSIQISAASPKQIVQKELQYISNNESVLYAQLWVRSMQNSVLFYHSDQIRHQDTLHNVKRSSLVNVKQISLTKASVYIPRVPQYVAKFGKENVQVYYLAARYDVKKENPYQLNGMNYFLQVFVQEHGDWKVAESVVAPTDQIVTNGDGFGTDEEKNYSGRRNNVKKAS</sequence>
<feature type="region of interest" description="Disordered" evidence="1">
    <location>
        <begin position="162"/>
        <end position="184"/>
    </location>
</feature>